<feature type="signal peptide" evidence="11">
    <location>
        <begin position="1"/>
        <end position="24"/>
    </location>
</feature>
<dbReference type="PROSITE" id="PS52016">
    <property type="entry name" value="TONB_DEPENDENT_REC_3"/>
    <property type="match status" value="1"/>
</dbReference>
<evidence type="ECO:0000256" key="3">
    <source>
        <dbReference type="ARBA" id="ARBA00022452"/>
    </source>
</evidence>
<keyword evidence="7 8" id="KW-0998">Cell outer membrane</keyword>
<evidence type="ECO:0000256" key="1">
    <source>
        <dbReference type="ARBA" id="ARBA00004571"/>
    </source>
</evidence>
<evidence type="ECO:0000256" key="5">
    <source>
        <dbReference type="ARBA" id="ARBA00023077"/>
    </source>
</evidence>
<protein>
    <submittedName>
        <fullName evidence="14">TonB-dependent receptor</fullName>
    </submittedName>
</protein>
<evidence type="ECO:0000259" key="13">
    <source>
        <dbReference type="Pfam" id="PF07715"/>
    </source>
</evidence>
<evidence type="ECO:0000313" key="15">
    <source>
        <dbReference type="Proteomes" id="UP001620408"/>
    </source>
</evidence>
<keyword evidence="6 8" id="KW-0472">Membrane</keyword>
<keyword evidence="15" id="KW-1185">Reference proteome</keyword>
<dbReference type="Gene3D" id="2.170.130.10">
    <property type="entry name" value="TonB-dependent receptor, plug domain"/>
    <property type="match status" value="1"/>
</dbReference>
<feature type="domain" description="TonB-dependent receptor-like beta-barrel" evidence="12">
    <location>
        <begin position="324"/>
        <end position="846"/>
    </location>
</feature>
<keyword evidence="11" id="KW-0732">Signal</keyword>
<keyword evidence="2 8" id="KW-0813">Transport</keyword>
<feature type="region of interest" description="Disordered" evidence="10">
    <location>
        <begin position="28"/>
        <end position="53"/>
    </location>
</feature>
<evidence type="ECO:0000256" key="8">
    <source>
        <dbReference type="PROSITE-ProRule" id="PRU01360"/>
    </source>
</evidence>
<proteinExistence type="inferred from homology"/>
<feature type="compositionally biased region" description="Low complexity" evidence="10">
    <location>
        <begin position="29"/>
        <end position="44"/>
    </location>
</feature>
<organism evidence="14 15">
    <name type="scientific">Dyella koreensis</name>
    <dbReference type="NCBI Taxonomy" id="311235"/>
    <lineage>
        <taxon>Bacteria</taxon>
        <taxon>Pseudomonadati</taxon>
        <taxon>Pseudomonadota</taxon>
        <taxon>Gammaproteobacteria</taxon>
        <taxon>Lysobacterales</taxon>
        <taxon>Rhodanobacteraceae</taxon>
        <taxon>Dyella</taxon>
    </lineage>
</organism>
<evidence type="ECO:0000256" key="2">
    <source>
        <dbReference type="ARBA" id="ARBA00022448"/>
    </source>
</evidence>
<dbReference type="NCBIfam" id="TIGR01782">
    <property type="entry name" value="TonB-Xanth-Caul"/>
    <property type="match status" value="1"/>
</dbReference>
<name>A0ABW8K1V2_9GAMM</name>
<feature type="domain" description="TonB-dependent receptor plug" evidence="13">
    <location>
        <begin position="74"/>
        <end position="186"/>
    </location>
</feature>
<evidence type="ECO:0000256" key="6">
    <source>
        <dbReference type="ARBA" id="ARBA00023136"/>
    </source>
</evidence>
<dbReference type="EMBL" id="JADIKD010000006">
    <property type="protein sequence ID" value="MFK2916146.1"/>
    <property type="molecule type" value="Genomic_DNA"/>
</dbReference>
<dbReference type="Pfam" id="PF07715">
    <property type="entry name" value="Plug"/>
    <property type="match status" value="1"/>
</dbReference>
<dbReference type="InterPro" id="IPR012910">
    <property type="entry name" value="Plug_dom"/>
</dbReference>
<accession>A0ABW8K1V2</accession>
<dbReference type="PANTHER" id="PTHR40980:SF3">
    <property type="entry name" value="TONB-DEPENDENT RECEPTOR-LIKE BETA-BARREL DOMAIN-CONTAINING PROTEIN"/>
    <property type="match status" value="1"/>
</dbReference>
<sequence>MDYRKSTLSISIVAALFCAGAAMAQDAGTSATPTDATQTSTTKPKPTEPAQAKQLEAVTVSGIRASLQKSLDLKRNADSIVDAISAEDVGKFPDTNVAESLSHLPGISVDRNFGEGDKVSILGTDPALNRLLLNGQTVASTNWTSDPNHPDGRSFNYSLLTSEIIGTAEVYKTPQARIDEGSIGGTVIVNTRRPLDLKANTLTGTVSYSYNDRADKAKPNASLLYSWKNDAGTFGVLGSLMHSDRVIYREGTEIFGYQRANDPSDTDPNHQFPPNVVPPGTTFTYPTAINTALFQQHRKRDGVATGIQWKPNQAFELNFTGLYVTEKFDNYNQSRYGDWSGSAPAATSVNVNNGVATSGSYGATAPTYLDGYERFSKVNTGALQLRADWHGEGWNASSQIGYTNSSGGSQGIYSLQFRGYGGYNWNLANQHPQINFNTDPNDPTQMFAHGAGYSRAPSYDRERYFQADFSHDLTLGPLNTVEVGIKSSNHFNGQTNYAASIPTLDGSGVTLANLQGGMTPSGYLDGLDPAGNMSRWVQITKGGLKQYVSTLFTDAPMDPKATYAISEQNRAFYIQGDFGGDNYRGNLGARYVHTRNGITGYNTIANNQYEPVDQKNRYSKWLPSFNIAYDVRDDLTLRFAAAKTLARPRYQDMTPYVALDDRTQTGSSGNVNLKPYKATNFDASAEWYFAENSLLSAEVFFRRISDYVLYTTVSHTYYNLTQQQNTVYQMVTPTNAGVAKVKGVSLTYQTSFGHGFGLAANYTYSDDSTSNNFPLPYNSKNAFTLTPYYEQGPWSARVTFSRRSPYFTQIGTLESQQITGRFRQLDASIGYQINDHMRVQLDGNNLLDETYFVYNGSPNQPYNAYKNGRTYTLSMNFKL</sequence>
<dbReference type="RefSeq" id="WP_379984804.1">
    <property type="nucleotide sequence ID" value="NZ_JADIKD010000006.1"/>
</dbReference>
<keyword evidence="14" id="KW-0675">Receptor</keyword>
<dbReference type="InterPro" id="IPR010104">
    <property type="entry name" value="TonB_rcpt_bac"/>
</dbReference>
<dbReference type="CDD" id="cd01347">
    <property type="entry name" value="ligand_gated_channel"/>
    <property type="match status" value="1"/>
</dbReference>
<comment type="caution">
    <text evidence="14">The sequence shown here is derived from an EMBL/GenBank/DDBJ whole genome shotgun (WGS) entry which is preliminary data.</text>
</comment>
<dbReference type="InterPro" id="IPR000531">
    <property type="entry name" value="Beta-barrel_TonB"/>
</dbReference>
<dbReference type="Gene3D" id="2.40.170.20">
    <property type="entry name" value="TonB-dependent receptor, beta-barrel domain"/>
    <property type="match status" value="1"/>
</dbReference>
<feature type="chain" id="PRO_5045695544" evidence="11">
    <location>
        <begin position="25"/>
        <end position="879"/>
    </location>
</feature>
<gene>
    <name evidence="14" type="ORF">ISS97_02620</name>
</gene>
<keyword evidence="5 9" id="KW-0798">TonB box</keyword>
<comment type="similarity">
    <text evidence="8 9">Belongs to the TonB-dependent receptor family.</text>
</comment>
<dbReference type="PANTHER" id="PTHR40980">
    <property type="entry name" value="PLUG DOMAIN-CONTAINING PROTEIN"/>
    <property type="match status" value="1"/>
</dbReference>
<evidence type="ECO:0000313" key="14">
    <source>
        <dbReference type="EMBL" id="MFK2916146.1"/>
    </source>
</evidence>
<comment type="subcellular location">
    <subcellularLocation>
        <location evidence="1 8">Cell outer membrane</location>
        <topology evidence="1 8">Multi-pass membrane protein</topology>
    </subcellularLocation>
</comment>
<dbReference type="InterPro" id="IPR036942">
    <property type="entry name" value="Beta-barrel_TonB_sf"/>
</dbReference>
<dbReference type="Pfam" id="PF00593">
    <property type="entry name" value="TonB_dep_Rec_b-barrel"/>
    <property type="match status" value="1"/>
</dbReference>
<evidence type="ECO:0000256" key="7">
    <source>
        <dbReference type="ARBA" id="ARBA00023237"/>
    </source>
</evidence>
<evidence type="ECO:0000256" key="11">
    <source>
        <dbReference type="SAM" id="SignalP"/>
    </source>
</evidence>
<evidence type="ECO:0000256" key="4">
    <source>
        <dbReference type="ARBA" id="ARBA00022692"/>
    </source>
</evidence>
<keyword evidence="3 8" id="KW-1134">Transmembrane beta strand</keyword>
<evidence type="ECO:0000256" key="9">
    <source>
        <dbReference type="RuleBase" id="RU003357"/>
    </source>
</evidence>
<dbReference type="InterPro" id="IPR037066">
    <property type="entry name" value="Plug_dom_sf"/>
</dbReference>
<evidence type="ECO:0000259" key="12">
    <source>
        <dbReference type="Pfam" id="PF00593"/>
    </source>
</evidence>
<evidence type="ECO:0000256" key="10">
    <source>
        <dbReference type="SAM" id="MobiDB-lite"/>
    </source>
</evidence>
<reference evidence="14 15" key="1">
    <citation type="submission" date="2020-10" db="EMBL/GenBank/DDBJ databases">
        <title>Phylogeny of dyella-like bacteria.</title>
        <authorList>
            <person name="Fu J."/>
        </authorList>
    </citation>
    <scope>NUCLEOTIDE SEQUENCE [LARGE SCALE GENOMIC DNA]</scope>
    <source>
        <strain evidence="14 15">BB4</strain>
    </source>
</reference>
<keyword evidence="4 8" id="KW-0812">Transmembrane</keyword>
<dbReference type="SUPFAM" id="SSF56935">
    <property type="entry name" value="Porins"/>
    <property type="match status" value="1"/>
</dbReference>
<dbReference type="Proteomes" id="UP001620408">
    <property type="component" value="Unassembled WGS sequence"/>
</dbReference>
<dbReference type="InterPro" id="IPR039426">
    <property type="entry name" value="TonB-dep_rcpt-like"/>
</dbReference>